<evidence type="ECO:0000256" key="3">
    <source>
        <dbReference type="ARBA" id="ARBA00022962"/>
    </source>
</evidence>
<dbReference type="InterPro" id="IPR002586">
    <property type="entry name" value="CobQ/CobB/MinD/ParA_Nub-bd_dom"/>
</dbReference>
<dbReference type="EMBL" id="OBDZ01000009">
    <property type="protein sequence ID" value="SNY25331.1"/>
    <property type="molecule type" value="Genomic_DNA"/>
</dbReference>
<dbReference type="STRING" id="1413210.U472_08970"/>
<dbReference type="PANTHER" id="PTHR21343">
    <property type="entry name" value="DETHIOBIOTIN SYNTHETASE"/>
    <property type="match status" value="1"/>
</dbReference>
<evidence type="ECO:0000256" key="2">
    <source>
        <dbReference type="ARBA" id="ARBA00022573"/>
    </source>
</evidence>
<evidence type="ECO:0000256" key="1">
    <source>
        <dbReference type="ARBA" id="ARBA00004953"/>
    </source>
</evidence>
<dbReference type="NCBIfam" id="TIGR00313">
    <property type="entry name" value="cobQ"/>
    <property type="match status" value="1"/>
</dbReference>
<dbReference type="InterPro" id="IPR027417">
    <property type="entry name" value="P-loop_NTPase"/>
</dbReference>
<dbReference type="PROSITE" id="PS51274">
    <property type="entry name" value="GATASE_COBBQ"/>
    <property type="match status" value="1"/>
</dbReference>
<dbReference type="Gene3D" id="3.40.50.300">
    <property type="entry name" value="P-loop containing nucleotide triphosphate hydrolases"/>
    <property type="match status" value="1"/>
</dbReference>
<name>A0A285GSN1_9FIRM</name>
<dbReference type="CDD" id="cd01750">
    <property type="entry name" value="GATase1_CobQ"/>
    <property type="match status" value="1"/>
</dbReference>
<dbReference type="PANTHER" id="PTHR21343:SF1">
    <property type="entry name" value="COBYRIC ACID SYNTHASE"/>
    <property type="match status" value="1"/>
</dbReference>
<keyword evidence="3 4" id="KW-0315">Glutamine amidotransferase</keyword>
<dbReference type="GO" id="GO:0003824">
    <property type="term" value="F:catalytic activity"/>
    <property type="evidence" value="ECO:0007669"/>
    <property type="project" value="InterPro"/>
</dbReference>
<comment type="pathway">
    <text evidence="1 4">Cofactor biosynthesis; adenosylcobalamin biosynthesis.</text>
</comment>
<dbReference type="Pfam" id="PF07685">
    <property type="entry name" value="GATase_3"/>
    <property type="match status" value="1"/>
</dbReference>
<comment type="similarity">
    <text evidence="4">Belongs to the CobB/CobQ family. CobQ subfamily.</text>
</comment>
<dbReference type="HAMAP" id="MF_00028">
    <property type="entry name" value="CobQ"/>
    <property type="match status" value="1"/>
</dbReference>
<dbReference type="GO" id="GO:0015420">
    <property type="term" value="F:ABC-type vitamin B12 transporter activity"/>
    <property type="evidence" value="ECO:0007669"/>
    <property type="project" value="UniProtKB-UniRule"/>
</dbReference>
<dbReference type="Gene3D" id="3.40.50.880">
    <property type="match status" value="1"/>
</dbReference>
<organism evidence="7 8">
    <name type="scientific">Orenia metallireducens</name>
    <dbReference type="NCBI Taxonomy" id="1413210"/>
    <lineage>
        <taxon>Bacteria</taxon>
        <taxon>Bacillati</taxon>
        <taxon>Bacillota</taxon>
        <taxon>Clostridia</taxon>
        <taxon>Halanaerobiales</taxon>
        <taxon>Halobacteroidaceae</taxon>
        <taxon>Orenia</taxon>
    </lineage>
</organism>
<dbReference type="Pfam" id="PF01656">
    <property type="entry name" value="CbiA"/>
    <property type="match status" value="1"/>
</dbReference>
<gene>
    <name evidence="4" type="primary">cobQ</name>
    <name evidence="7" type="ORF">SAMN06265827_10967</name>
</gene>
<evidence type="ECO:0000313" key="8">
    <source>
        <dbReference type="Proteomes" id="UP000219573"/>
    </source>
</evidence>
<dbReference type="RefSeq" id="WP_253250707.1">
    <property type="nucleotide sequence ID" value="NZ_OBDZ01000009.1"/>
</dbReference>
<keyword evidence="2 4" id="KW-0169">Cobalamin biosynthesis</keyword>
<dbReference type="InterPro" id="IPR047045">
    <property type="entry name" value="CobQ_N"/>
</dbReference>
<accession>A0A285GSN1</accession>
<evidence type="ECO:0000313" key="7">
    <source>
        <dbReference type="EMBL" id="SNY25331.1"/>
    </source>
</evidence>
<dbReference type="InterPro" id="IPR029062">
    <property type="entry name" value="Class_I_gatase-like"/>
</dbReference>
<dbReference type="PROSITE" id="PS51273">
    <property type="entry name" value="GATASE_TYPE_1"/>
    <property type="match status" value="1"/>
</dbReference>
<feature type="active site" evidence="4">
    <location>
        <position position="441"/>
    </location>
</feature>
<comment type="function">
    <text evidence="4">Catalyzes amidations at positions B, D, E, and G on adenosylcobyrinic A,C-diamide. NH(2) groups are provided by glutamine, and one molecule of ATP is hydrogenolyzed for each amidation.</text>
</comment>
<feature type="active site" description="Nucleophile" evidence="4">
    <location>
        <position position="330"/>
    </location>
</feature>
<dbReference type="InterPro" id="IPR004459">
    <property type="entry name" value="CobQ_synth"/>
</dbReference>
<sequence length="504" mass="55895">MAQTIMFQGTGSHVGKSILSSALCRILVEDGYRVAPFKSQNMALNSYVTRAGGEIGRAQAVQAEAAKIAATVDMNPILLKPTEDISSQVIIHGRAVKNMTAQEYFNDNLFGLAAIKASLKRLKEAYQMIVIEGAGSPAEINLREVDLVNMRVAKLAAAPVILVADIDPGGVFASIIGTFELLNQEERSRIKGIIINKFRGEVQRLKKGIAYLEKETGVPVLGVIPYFKDFKLPEEDAIPSYIQGSEDYQLDIGIISLPHISNFTDFDSLVQEPGVRVRYLKTEDSLEEVDAIILPGTKNTIGDLEYLYESGVAEEIIKRANKGTTLVGICGGYQILGKSIYDPFKVESEKESIKGLGLLDMITTLEQQKTTNQVRAKLLSKDIFMELYEDILEGYEIHLGQSELGEGSKPLIEIVKRSDQGVSIIDGAYNQKGNVWGTYLHGIFDNDHFRRKFINKLRVDKGLAPIKSELFNIKAKREEAYDKLAILVRENLDMEKLYQIIGVK</sequence>
<proteinExistence type="inferred from homology"/>
<keyword evidence="8" id="KW-1185">Reference proteome</keyword>
<dbReference type="SUPFAM" id="SSF52540">
    <property type="entry name" value="P-loop containing nucleoside triphosphate hydrolases"/>
    <property type="match status" value="1"/>
</dbReference>
<protein>
    <recommendedName>
        <fullName evidence="4">Cobyric acid synthase</fullName>
    </recommendedName>
</protein>
<dbReference type="InterPro" id="IPR011698">
    <property type="entry name" value="GATase_3"/>
</dbReference>
<dbReference type="SUPFAM" id="SSF52317">
    <property type="entry name" value="Class I glutamine amidotransferase-like"/>
    <property type="match status" value="1"/>
</dbReference>
<dbReference type="AlphaFoldDB" id="A0A285GSN1"/>
<dbReference type="CDD" id="cd05389">
    <property type="entry name" value="CobQ_N"/>
    <property type="match status" value="1"/>
</dbReference>
<evidence type="ECO:0000256" key="4">
    <source>
        <dbReference type="HAMAP-Rule" id="MF_00028"/>
    </source>
</evidence>
<evidence type="ECO:0000259" key="6">
    <source>
        <dbReference type="Pfam" id="PF07685"/>
    </source>
</evidence>
<feature type="domain" description="CobQ/CobB/MinD/ParA nucleotide binding" evidence="5">
    <location>
        <begin position="5"/>
        <end position="236"/>
    </location>
</feature>
<reference evidence="8" key="1">
    <citation type="submission" date="2017-09" db="EMBL/GenBank/DDBJ databases">
        <authorList>
            <person name="Varghese N."/>
            <person name="Submissions S."/>
        </authorList>
    </citation>
    <scope>NUCLEOTIDE SEQUENCE [LARGE SCALE GENOMIC DNA]</scope>
    <source>
        <strain evidence="8">MSL47</strain>
    </source>
</reference>
<evidence type="ECO:0000259" key="5">
    <source>
        <dbReference type="Pfam" id="PF01656"/>
    </source>
</evidence>
<dbReference type="GO" id="GO:0009236">
    <property type="term" value="P:cobalamin biosynthetic process"/>
    <property type="evidence" value="ECO:0007669"/>
    <property type="project" value="UniProtKB-UniRule"/>
</dbReference>
<feature type="domain" description="CobB/CobQ-like glutamine amidotransferase" evidence="6">
    <location>
        <begin position="251"/>
        <end position="448"/>
    </location>
</feature>
<dbReference type="NCBIfam" id="NF001989">
    <property type="entry name" value="PRK00784.1"/>
    <property type="match status" value="1"/>
</dbReference>
<dbReference type="InterPro" id="IPR033949">
    <property type="entry name" value="CobQ_GATase1"/>
</dbReference>
<dbReference type="UniPathway" id="UPA00148"/>
<dbReference type="Proteomes" id="UP000219573">
    <property type="component" value="Unassembled WGS sequence"/>
</dbReference>